<evidence type="ECO:0000256" key="3">
    <source>
        <dbReference type="ARBA" id="ARBA00007357"/>
    </source>
</evidence>
<protein>
    <submittedName>
        <fullName evidence="12">Neprilysin-2-like</fullName>
    </submittedName>
</protein>
<dbReference type="SUPFAM" id="SSF55486">
    <property type="entry name" value="Metalloproteases ('zincins'), catalytic domain"/>
    <property type="match status" value="1"/>
</dbReference>
<dbReference type="Gene3D" id="3.40.390.10">
    <property type="entry name" value="Collagenase (Catalytic Domain)"/>
    <property type="match status" value="1"/>
</dbReference>
<reference evidence="12" key="1">
    <citation type="submission" date="2025-08" db="UniProtKB">
        <authorList>
            <consortium name="RefSeq"/>
        </authorList>
    </citation>
    <scope>IDENTIFICATION</scope>
</reference>
<comment type="cofactor">
    <cofactor evidence="1">
        <name>Zn(2+)</name>
        <dbReference type="ChEBI" id="CHEBI:29105"/>
    </cofactor>
</comment>
<evidence type="ECO:0000313" key="12">
    <source>
        <dbReference type="RefSeq" id="XP_016972698.1"/>
    </source>
</evidence>
<dbReference type="InterPro" id="IPR018497">
    <property type="entry name" value="Peptidase_M13_C"/>
</dbReference>
<dbReference type="PANTHER" id="PTHR11733:SF167">
    <property type="entry name" value="FI17812P1-RELATED"/>
    <property type="match status" value="1"/>
</dbReference>
<dbReference type="Pfam" id="PF01431">
    <property type="entry name" value="Peptidase_M13"/>
    <property type="match status" value="1"/>
</dbReference>
<evidence type="ECO:0000256" key="2">
    <source>
        <dbReference type="ARBA" id="ARBA00004401"/>
    </source>
</evidence>
<evidence type="ECO:0000256" key="5">
    <source>
        <dbReference type="ARBA" id="ARBA00022723"/>
    </source>
</evidence>
<evidence type="ECO:0000256" key="6">
    <source>
        <dbReference type="ARBA" id="ARBA00022801"/>
    </source>
</evidence>
<evidence type="ECO:0000259" key="10">
    <source>
        <dbReference type="Pfam" id="PF01431"/>
    </source>
</evidence>
<keyword evidence="5" id="KW-0479">Metal-binding</keyword>
<organism evidence="12">
    <name type="scientific">Drosophila rhopaloa</name>
    <name type="common">Fruit fly</name>
    <dbReference type="NCBI Taxonomy" id="1041015"/>
    <lineage>
        <taxon>Eukaryota</taxon>
        <taxon>Metazoa</taxon>
        <taxon>Ecdysozoa</taxon>
        <taxon>Arthropoda</taxon>
        <taxon>Hexapoda</taxon>
        <taxon>Insecta</taxon>
        <taxon>Pterygota</taxon>
        <taxon>Neoptera</taxon>
        <taxon>Endopterygota</taxon>
        <taxon>Diptera</taxon>
        <taxon>Brachycera</taxon>
        <taxon>Muscomorpha</taxon>
        <taxon>Ephydroidea</taxon>
        <taxon>Drosophilidae</taxon>
        <taxon>Drosophila</taxon>
        <taxon>Sophophora</taxon>
    </lineage>
</organism>
<evidence type="ECO:0000256" key="9">
    <source>
        <dbReference type="SAM" id="SignalP"/>
    </source>
</evidence>
<keyword evidence="6" id="KW-0378">Hydrolase</keyword>
<dbReference type="InterPro" id="IPR024079">
    <property type="entry name" value="MetalloPept_cat_dom_sf"/>
</dbReference>
<evidence type="ECO:0000256" key="7">
    <source>
        <dbReference type="ARBA" id="ARBA00022833"/>
    </source>
</evidence>
<keyword evidence="4" id="KW-0645">Protease</keyword>
<keyword evidence="8" id="KW-0482">Metalloprotease</keyword>
<proteinExistence type="inferred from homology"/>
<dbReference type="GO" id="GO:0005886">
    <property type="term" value="C:plasma membrane"/>
    <property type="evidence" value="ECO:0007669"/>
    <property type="project" value="UniProtKB-SubCell"/>
</dbReference>
<gene>
    <name evidence="12" type="primary">LOC108039986</name>
</gene>
<dbReference type="Pfam" id="PF05649">
    <property type="entry name" value="Peptidase_M13_N"/>
    <property type="match status" value="1"/>
</dbReference>
<dbReference type="OrthoDB" id="7842934at2759"/>
<dbReference type="PROSITE" id="PS51885">
    <property type="entry name" value="NEPRILYSIN"/>
    <property type="match status" value="1"/>
</dbReference>
<dbReference type="Gene3D" id="1.10.1380.10">
    <property type="entry name" value="Neutral endopeptidase , domain2"/>
    <property type="match status" value="1"/>
</dbReference>
<dbReference type="RefSeq" id="XP_016972698.1">
    <property type="nucleotide sequence ID" value="XM_017117209.1"/>
</dbReference>
<accession>A0A6P4EC26</accession>
<name>A0A6P4EC26_DRORH</name>
<feature type="domain" description="Peptidase M13 N-terminal" evidence="11">
    <location>
        <begin position="43"/>
        <end position="397"/>
    </location>
</feature>
<evidence type="ECO:0000259" key="11">
    <source>
        <dbReference type="Pfam" id="PF05649"/>
    </source>
</evidence>
<evidence type="ECO:0000256" key="4">
    <source>
        <dbReference type="ARBA" id="ARBA00022670"/>
    </source>
</evidence>
<comment type="subcellular location">
    <subcellularLocation>
        <location evidence="2">Cell membrane</location>
        <topology evidence="2">Single-pass type II membrane protein</topology>
    </subcellularLocation>
</comment>
<comment type="similarity">
    <text evidence="3">Belongs to the peptidase M13 family.</text>
</comment>
<feature type="domain" description="Peptidase M13 C-terminal" evidence="10">
    <location>
        <begin position="473"/>
        <end position="650"/>
    </location>
</feature>
<keyword evidence="7" id="KW-0862">Zinc</keyword>
<dbReference type="GO" id="GO:0004222">
    <property type="term" value="F:metalloendopeptidase activity"/>
    <property type="evidence" value="ECO:0007669"/>
    <property type="project" value="InterPro"/>
</dbReference>
<dbReference type="GO" id="GO:0016485">
    <property type="term" value="P:protein processing"/>
    <property type="evidence" value="ECO:0007669"/>
    <property type="project" value="TreeGrafter"/>
</dbReference>
<dbReference type="AlphaFoldDB" id="A0A6P4EC26"/>
<feature type="signal peptide" evidence="9">
    <location>
        <begin position="1"/>
        <end position="22"/>
    </location>
</feature>
<dbReference type="InterPro" id="IPR000718">
    <property type="entry name" value="Peptidase_M13"/>
</dbReference>
<dbReference type="InterPro" id="IPR008753">
    <property type="entry name" value="Peptidase_M13_N"/>
</dbReference>
<feature type="chain" id="PRO_5027744923" evidence="9">
    <location>
        <begin position="23"/>
        <end position="651"/>
    </location>
</feature>
<evidence type="ECO:0000256" key="1">
    <source>
        <dbReference type="ARBA" id="ARBA00001947"/>
    </source>
</evidence>
<dbReference type="PANTHER" id="PTHR11733">
    <property type="entry name" value="ZINC METALLOPROTEASE FAMILY M13 NEPRILYSIN-RELATED"/>
    <property type="match status" value="1"/>
</dbReference>
<sequence>MEGIVWICCLLAAGSTIISCAAINPNDAILNYLQNRMNLSADPCEDFQNFATGQFVKKHEQDDCYSTQCAINHRFHGKLRNLFDQLKDRVFIDEISVEEKVWRYYNTCLTAPQSTRSARHYLELVSPGGNLTWPSFVPQGSQWPKQEFQWLESLAILRRYGLVDPLIRLIIKPSLTDSNKFRLGLFVPLTEQLIDVSEVKDLLTSIGVSSIRAGPLARSIIQLDSDAHNLTKLGDDLVYEYTLEDVQNRTNLQLDKYLQIVFGRSFDPSFEVEVDNIEYLEGINGVVSKYDSEVVASYLMIRFLRFVLSLEGSGAESDSAKCAVAVASQMELASDLLYENHYLGHGKLQKYTKEAQRIFEAVSHTFMTRLEENHMHLADNETDALQRKLLAMTVTVGKLPNNVNHRRFVSNFYDDLELETDPDFARAQLEVLKHRSRRVLEQLNGPVPKGSGYFLLTDELPGDDPTPDFDLSGNTIVLPYAMLQYPYFVPESHDVFKMSLYGYLLTGEMMKFFMPTNIMYDSQGNFVEGQDIFDENEKYIDDIDCLNKTHSNDLDKRAIDVESLRLIYDAYFGPHSEFENQTEFTKTPIKKLFLLGIAHHFVGRDEDLDYGKVDSDTLRLEQAVKNLPAFGEIFNCSTSTRLNPEEKCHLW</sequence>
<evidence type="ECO:0000256" key="8">
    <source>
        <dbReference type="ARBA" id="ARBA00023049"/>
    </source>
</evidence>
<dbReference type="InterPro" id="IPR042089">
    <property type="entry name" value="Peptidase_M13_dom_2"/>
</dbReference>
<keyword evidence="9" id="KW-0732">Signal</keyword>
<dbReference type="GO" id="GO:0046872">
    <property type="term" value="F:metal ion binding"/>
    <property type="evidence" value="ECO:0007669"/>
    <property type="project" value="UniProtKB-KW"/>
</dbReference>